<comment type="similarity">
    <text evidence="1">Belongs to the sigma-70 factor family. ECF subfamily.</text>
</comment>
<dbReference type="Pfam" id="PF04542">
    <property type="entry name" value="Sigma70_r2"/>
    <property type="match status" value="1"/>
</dbReference>
<dbReference type="EMBL" id="CADCWH010000301">
    <property type="protein sequence ID" value="CAA9563865.1"/>
    <property type="molecule type" value="Genomic_DNA"/>
</dbReference>
<feature type="domain" description="RNA polymerase sigma factor 70 region 4 type 2" evidence="7">
    <location>
        <begin position="178"/>
        <end position="228"/>
    </location>
</feature>
<feature type="compositionally biased region" description="Basic and acidic residues" evidence="5">
    <location>
        <begin position="12"/>
        <end position="25"/>
    </location>
</feature>
<dbReference type="SUPFAM" id="SSF88946">
    <property type="entry name" value="Sigma2 domain of RNA polymerase sigma factors"/>
    <property type="match status" value="1"/>
</dbReference>
<organism evidence="8">
    <name type="scientific">uncultured Thermomicrobiales bacterium</name>
    <dbReference type="NCBI Taxonomy" id="1645740"/>
    <lineage>
        <taxon>Bacteria</taxon>
        <taxon>Pseudomonadati</taxon>
        <taxon>Thermomicrobiota</taxon>
        <taxon>Thermomicrobia</taxon>
        <taxon>Thermomicrobiales</taxon>
        <taxon>environmental samples</taxon>
    </lineage>
</organism>
<dbReference type="PANTHER" id="PTHR43133">
    <property type="entry name" value="RNA POLYMERASE ECF-TYPE SIGMA FACTO"/>
    <property type="match status" value="1"/>
</dbReference>
<dbReference type="CDD" id="cd06171">
    <property type="entry name" value="Sigma70_r4"/>
    <property type="match status" value="1"/>
</dbReference>
<proteinExistence type="inferred from homology"/>
<dbReference type="InterPro" id="IPR013325">
    <property type="entry name" value="RNA_pol_sigma_r2"/>
</dbReference>
<evidence type="ECO:0000256" key="3">
    <source>
        <dbReference type="ARBA" id="ARBA00023082"/>
    </source>
</evidence>
<name>A0A6J4UXX4_9BACT</name>
<dbReference type="NCBIfam" id="TIGR02937">
    <property type="entry name" value="sigma70-ECF"/>
    <property type="match status" value="1"/>
</dbReference>
<dbReference type="GO" id="GO:0003677">
    <property type="term" value="F:DNA binding"/>
    <property type="evidence" value="ECO:0007669"/>
    <property type="project" value="InterPro"/>
</dbReference>
<evidence type="ECO:0000259" key="7">
    <source>
        <dbReference type="Pfam" id="PF08281"/>
    </source>
</evidence>
<feature type="domain" description="RNA polymerase sigma-70 region 2" evidence="6">
    <location>
        <begin position="53"/>
        <end position="121"/>
    </location>
</feature>
<evidence type="ECO:0000256" key="5">
    <source>
        <dbReference type="SAM" id="MobiDB-lite"/>
    </source>
</evidence>
<keyword evidence="4" id="KW-0804">Transcription</keyword>
<dbReference type="AlphaFoldDB" id="A0A6J4UXX4"/>
<dbReference type="InterPro" id="IPR013324">
    <property type="entry name" value="RNA_pol_sigma_r3/r4-like"/>
</dbReference>
<evidence type="ECO:0000256" key="4">
    <source>
        <dbReference type="ARBA" id="ARBA00023163"/>
    </source>
</evidence>
<feature type="compositionally biased region" description="Polar residues" evidence="5">
    <location>
        <begin position="1"/>
        <end position="11"/>
    </location>
</feature>
<dbReference type="InterPro" id="IPR039425">
    <property type="entry name" value="RNA_pol_sigma-70-like"/>
</dbReference>
<dbReference type="GO" id="GO:0006352">
    <property type="term" value="P:DNA-templated transcription initiation"/>
    <property type="evidence" value="ECO:0007669"/>
    <property type="project" value="InterPro"/>
</dbReference>
<reference evidence="8" key="1">
    <citation type="submission" date="2020-02" db="EMBL/GenBank/DDBJ databases">
        <authorList>
            <person name="Meier V. D."/>
        </authorList>
    </citation>
    <scope>NUCLEOTIDE SEQUENCE</scope>
    <source>
        <strain evidence="8">AVDCRST_MAG70</strain>
    </source>
</reference>
<dbReference type="PANTHER" id="PTHR43133:SF51">
    <property type="entry name" value="RNA POLYMERASE SIGMA FACTOR"/>
    <property type="match status" value="1"/>
</dbReference>
<dbReference type="InterPro" id="IPR014284">
    <property type="entry name" value="RNA_pol_sigma-70_dom"/>
</dbReference>
<dbReference type="SUPFAM" id="SSF88659">
    <property type="entry name" value="Sigma3 and sigma4 domains of RNA polymerase sigma factors"/>
    <property type="match status" value="1"/>
</dbReference>
<dbReference type="Gene3D" id="1.10.1740.10">
    <property type="match status" value="1"/>
</dbReference>
<dbReference type="Pfam" id="PF08281">
    <property type="entry name" value="Sigma70_r4_2"/>
    <property type="match status" value="1"/>
</dbReference>
<sequence length="247" mass="27294">MAHTSPPQTDDSPSRGRRDVDRESPVDSYTPDAAESALIAALRSGDEDAYDTLVRRHHASLVRLARVWLRDGAAAEEVAQETWVAVLHGLDRFEGRSRLQSWIFSILVNQAKRRAARDRRTVSFSALGGDDGDAEGWSVDPDRFFGAGHPDAGHWNRPVTVRGDDPEVYLLSNEVSGRVLAAIEDLPANYRAVVTMRDIDGMSAEETCTSLGLTAANQRVLLHRARSRIRQVIEPYLQSPDEVSHAS</sequence>
<dbReference type="Gene3D" id="1.10.10.10">
    <property type="entry name" value="Winged helix-like DNA-binding domain superfamily/Winged helix DNA-binding domain"/>
    <property type="match status" value="1"/>
</dbReference>
<protein>
    <submittedName>
        <fullName evidence="8">RNA polymerase sigma factor RpoE</fullName>
    </submittedName>
</protein>
<keyword evidence="3" id="KW-0731">Sigma factor</keyword>
<dbReference type="InterPro" id="IPR036388">
    <property type="entry name" value="WH-like_DNA-bd_sf"/>
</dbReference>
<keyword evidence="2" id="KW-0805">Transcription regulation</keyword>
<evidence type="ECO:0000313" key="8">
    <source>
        <dbReference type="EMBL" id="CAA9563865.1"/>
    </source>
</evidence>
<evidence type="ECO:0000256" key="2">
    <source>
        <dbReference type="ARBA" id="ARBA00023015"/>
    </source>
</evidence>
<dbReference type="InterPro" id="IPR007627">
    <property type="entry name" value="RNA_pol_sigma70_r2"/>
</dbReference>
<evidence type="ECO:0000259" key="6">
    <source>
        <dbReference type="Pfam" id="PF04542"/>
    </source>
</evidence>
<dbReference type="InterPro" id="IPR013249">
    <property type="entry name" value="RNA_pol_sigma70_r4_t2"/>
</dbReference>
<feature type="region of interest" description="Disordered" evidence="5">
    <location>
        <begin position="1"/>
        <end position="31"/>
    </location>
</feature>
<accession>A0A6J4UXX4</accession>
<gene>
    <name evidence="8" type="ORF">AVDCRST_MAG70-1881</name>
</gene>
<evidence type="ECO:0000256" key="1">
    <source>
        <dbReference type="ARBA" id="ARBA00010641"/>
    </source>
</evidence>
<dbReference type="GO" id="GO:0016987">
    <property type="term" value="F:sigma factor activity"/>
    <property type="evidence" value="ECO:0007669"/>
    <property type="project" value="UniProtKB-KW"/>
</dbReference>